<evidence type="ECO:0000256" key="2">
    <source>
        <dbReference type="ARBA" id="ARBA00008017"/>
    </source>
</evidence>
<dbReference type="AlphaFoldDB" id="A0A1H7C9W5"/>
<dbReference type="PANTHER" id="PTHR30566:SF25">
    <property type="entry name" value="INNER MEMBRANE PROTEIN"/>
    <property type="match status" value="1"/>
</dbReference>
<sequence length="291" mass="32022">MDILDFPPPVLQFLHYLFRALNIMVLTLFIAHLFSSYFKQKIGKTSNSFGATSILPTAIDLIVYSIGFLILLESFGISISPLLTALGIGGLATALALQDTLTNLFSGINMLVSRQIKIGDFVKLATGEEGQVVDLSWRNTTIKTPSENMVVVPNQKIASSTLTNYAQPFAECSITIPLGVSYGSNLAYVEKITIAVAHEILQEAEGGVTSFEPYIRYIGFAESSINFYAILRVKTFADQALVRHEFIKRLYTRYEKENIILSFAKGKVPDSIPDPNGKLETITPPVVSKSK</sequence>
<keyword evidence="5 7" id="KW-1133">Transmembrane helix</keyword>
<keyword evidence="6 7" id="KW-0472">Membrane</keyword>
<dbReference type="Gene3D" id="1.10.287.1260">
    <property type="match status" value="1"/>
</dbReference>
<proteinExistence type="inferred from homology"/>
<evidence type="ECO:0000313" key="10">
    <source>
        <dbReference type="EMBL" id="SEJ86471.1"/>
    </source>
</evidence>
<keyword evidence="3" id="KW-1003">Cell membrane</keyword>
<dbReference type="SUPFAM" id="SSF82689">
    <property type="entry name" value="Mechanosensitive channel protein MscS (YggB), C-terminal domain"/>
    <property type="match status" value="1"/>
</dbReference>
<evidence type="ECO:0000256" key="7">
    <source>
        <dbReference type="SAM" id="Phobius"/>
    </source>
</evidence>
<gene>
    <name evidence="10" type="ORF">SAMN05660742_12074</name>
</gene>
<comment type="subcellular location">
    <subcellularLocation>
        <location evidence="1">Cell membrane</location>
        <topology evidence="1">Multi-pass membrane protein</topology>
    </subcellularLocation>
</comment>
<comment type="similarity">
    <text evidence="2">Belongs to the MscS (TC 1.A.23) family.</text>
</comment>
<keyword evidence="11" id="KW-1185">Reference proteome</keyword>
<keyword evidence="4 7" id="KW-0812">Transmembrane</keyword>
<protein>
    <submittedName>
        <fullName evidence="10">Small-conductance mechanosensitive channel</fullName>
    </submittedName>
</protein>
<dbReference type="EMBL" id="FNZK01000020">
    <property type="protein sequence ID" value="SEJ86471.1"/>
    <property type="molecule type" value="Genomic_DNA"/>
</dbReference>
<reference evidence="11" key="1">
    <citation type="submission" date="2016-10" db="EMBL/GenBank/DDBJ databases">
        <authorList>
            <person name="Varghese N."/>
            <person name="Submissions S."/>
        </authorList>
    </citation>
    <scope>NUCLEOTIDE SEQUENCE [LARGE SCALE GENOMIC DNA]</scope>
    <source>
        <strain evidence="11">DSM 2179</strain>
    </source>
</reference>
<name>A0A1H7C9W5_9FIRM</name>
<accession>A0A1H7C9W5</accession>
<dbReference type="InterPro" id="IPR023408">
    <property type="entry name" value="MscS_beta-dom_sf"/>
</dbReference>
<dbReference type="Pfam" id="PF21088">
    <property type="entry name" value="MS_channel_1st"/>
    <property type="match status" value="1"/>
</dbReference>
<feature type="transmembrane region" description="Helical" evidence="7">
    <location>
        <begin position="77"/>
        <end position="97"/>
    </location>
</feature>
<dbReference type="STRING" id="84035.SAMN05660742_12074"/>
<feature type="transmembrane region" description="Helical" evidence="7">
    <location>
        <begin position="16"/>
        <end position="37"/>
    </location>
</feature>
<dbReference type="InterPro" id="IPR011066">
    <property type="entry name" value="MscS_channel_C_sf"/>
</dbReference>
<evidence type="ECO:0000256" key="1">
    <source>
        <dbReference type="ARBA" id="ARBA00004651"/>
    </source>
</evidence>
<evidence type="ECO:0000313" key="11">
    <source>
        <dbReference type="Proteomes" id="UP000199662"/>
    </source>
</evidence>
<dbReference type="SUPFAM" id="SSF50182">
    <property type="entry name" value="Sm-like ribonucleoproteins"/>
    <property type="match status" value="1"/>
</dbReference>
<dbReference type="GO" id="GO:0055085">
    <property type="term" value="P:transmembrane transport"/>
    <property type="evidence" value="ECO:0007669"/>
    <property type="project" value="InterPro"/>
</dbReference>
<evidence type="ECO:0000256" key="5">
    <source>
        <dbReference type="ARBA" id="ARBA00022989"/>
    </source>
</evidence>
<feature type="domain" description="Mechanosensitive ion channel transmembrane helices 2/3" evidence="9">
    <location>
        <begin position="61"/>
        <end position="98"/>
    </location>
</feature>
<dbReference type="InterPro" id="IPR011014">
    <property type="entry name" value="MscS_channel_TM-2"/>
</dbReference>
<evidence type="ECO:0000259" key="8">
    <source>
        <dbReference type="Pfam" id="PF00924"/>
    </source>
</evidence>
<dbReference type="Pfam" id="PF00924">
    <property type="entry name" value="MS_channel_2nd"/>
    <property type="match status" value="1"/>
</dbReference>
<evidence type="ECO:0000259" key="9">
    <source>
        <dbReference type="Pfam" id="PF21088"/>
    </source>
</evidence>
<organism evidence="10 11">
    <name type="scientific">Propionispira arboris</name>
    <dbReference type="NCBI Taxonomy" id="84035"/>
    <lineage>
        <taxon>Bacteria</taxon>
        <taxon>Bacillati</taxon>
        <taxon>Bacillota</taxon>
        <taxon>Negativicutes</taxon>
        <taxon>Selenomonadales</taxon>
        <taxon>Selenomonadaceae</taxon>
        <taxon>Propionispira</taxon>
    </lineage>
</organism>
<dbReference type="Proteomes" id="UP000199662">
    <property type="component" value="Unassembled WGS sequence"/>
</dbReference>
<dbReference type="SUPFAM" id="SSF82861">
    <property type="entry name" value="Mechanosensitive channel protein MscS (YggB), transmembrane region"/>
    <property type="match status" value="1"/>
</dbReference>
<dbReference type="RefSeq" id="WP_245741463.1">
    <property type="nucleotide sequence ID" value="NZ_FNZK01000020.1"/>
</dbReference>
<dbReference type="GO" id="GO:0005886">
    <property type="term" value="C:plasma membrane"/>
    <property type="evidence" value="ECO:0007669"/>
    <property type="project" value="UniProtKB-SubCell"/>
</dbReference>
<dbReference type="Gene3D" id="3.30.70.100">
    <property type="match status" value="1"/>
</dbReference>
<evidence type="ECO:0000256" key="4">
    <source>
        <dbReference type="ARBA" id="ARBA00022692"/>
    </source>
</evidence>
<feature type="transmembrane region" description="Helical" evidence="7">
    <location>
        <begin position="49"/>
        <end position="71"/>
    </location>
</feature>
<dbReference type="InterPro" id="IPR010920">
    <property type="entry name" value="LSM_dom_sf"/>
</dbReference>
<evidence type="ECO:0000256" key="3">
    <source>
        <dbReference type="ARBA" id="ARBA00022475"/>
    </source>
</evidence>
<evidence type="ECO:0000256" key="6">
    <source>
        <dbReference type="ARBA" id="ARBA00023136"/>
    </source>
</evidence>
<dbReference type="Gene3D" id="2.30.30.60">
    <property type="match status" value="1"/>
</dbReference>
<dbReference type="PANTHER" id="PTHR30566">
    <property type="entry name" value="YNAI-RELATED MECHANOSENSITIVE ION CHANNEL"/>
    <property type="match status" value="1"/>
</dbReference>
<dbReference type="InterPro" id="IPR049142">
    <property type="entry name" value="MS_channel_1st"/>
</dbReference>
<feature type="domain" description="Mechanosensitive ion channel MscS" evidence="8">
    <location>
        <begin position="99"/>
        <end position="166"/>
    </location>
</feature>
<dbReference type="InterPro" id="IPR006685">
    <property type="entry name" value="MscS_channel_2nd"/>
</dbReference>